<dbReference type="Proteomes" id="UP000029507">
    <property type="component" value="Chromosome"/>
</dbReference>
<name>A0A089M0K0_9BACL</name>
<evidence type="ECO:0000313" key="9">
    <source>
        <dbReference type="Proteomes" id="UP000029507"/>
    </source>
</evidence>
<dbReference type="Gene3D" id="1.10.10.10">
    <property type="entry name" value="Winged helix-like DNA-binding domain superfamily/Winged helix DNA-binding domain"/>
    <property type="match status" value="1"/>
</dbReference>
<dbReference type="InterPro" id="IPR014284">
    <property type="entry name" value="RNA_pol_sigma-70_dom"/>
</dbReference>
<dbReference type="Gene3D" id="1.10.1740.10">
    <property type="match status" value="1"/>
</dbReference>
<gene>
    <name evidence="8" type="ORF">PSTEL_19870</name>
</gene>
<dbReference type="CDD" id="cd06171">
    <property type="entry name" value="Sigma70_r4"/>
    <property type="match status" value="1"/>
</dbReference>
<protein>
    <recommendedName>
        <fullName evidence="10">RNA polymerase sigma factor</fullName>
    </recommendedName>
</protein>
<dbReference type="Pfam" id="PF04542">
    <property type="entry name" value="Sigma70_r2"/>
    <property type="match status" value="1"/>
</dbReference>
<dbReference type="AlphaFoldDB" id="A0A089M0K0"/>
<feature type="domain" description="RNA polymerase sigma-70 region 4" evidence="7">
    <location>
        <begin position="108"/>
        <end position="155"/>
    </location>
</feature>
<evidence type="ECO:0000259" key="6">
    <source>
        <dbReference type="Pfam" id="PF04542"/>
    </source>
</evidence>
<dbReference type="InterPro" id="IPR036388">
    <property type="entry name" value="WH-like_DNA-bd_sf"/>
</dbReference>
<keyword evidence="9" id="KW-1185">Reference proteome</keyword>
<dbReference type="GO" id="GO:0016987">
    <property type="term" value="F:sigma factor activity"/>
    <property type="evidence" value="ECO:0007669"/>
    <property type="project" value="UniProtKB-KW"/>
</dbReference>
<dbReference type="InterPro" id="IPR039425">
    <property type="entry name" value="RNA_pol_sigma-70-like"/>
</dbReference>
<dbReference type="InterPro" id="IPR007630">
    <property type="entry name" value="RNA_pol_sigma70_r4"/>
</dbReference>
<reference evidence="8 9" key="1">
    <citation type="submission" date="2014-08" db="EMBL/GenBank/DDBJ databases">
        <title>Comparative genomics of the Paenibacillus odorifer group.</title>
        <authorList>
            <person name="den Bakker H.C."/>
            <person name="Tsai Y.-C."/>
            <person name="Martin N."/>
            <person name="Korlach J."/>
            <person name="Wiedmann M."/>
        </authorList>
    </citation>
    <scope>NUCLEOTIDE SEQUENCE [LARGE SCALE GENOMIC DNA]</scope>
    <source>
        <strain evidence="8 9">DSM 14472</strain>
    </source>
</reference>
<evidence type="ECO:0000256" key="2">
    <source>
        <dbReference type="ARBA" id="ARBA00023015"/>
    </source>
</evidence>
<sequence length="184" mass="21339">MDNRELFEAYNKDVYKTCLYMVRDPADAEDLCHDTFITAFRSRTDNIGQHRAWLIRIAVNRCLNHLRRKKLFRFKIESNLPRFAPANDLSAEQRAEERASRSEWAEVMKELPVKVRAVIVLRFVHDMTLSEVADTLSIPVGTVKSRLHKGLRQVKGILEKQERAIAREEDTREGCRAVSGTQIK</sequence>
<dbReference type="InterPro" id="IPR007627">
    <property type="entry name" value="RNA_pol_sigma70_r2"/>
</dbReference>
<dbReference type="InterPro" id="IPR013324">
    <property type="entry name" value="RNA_pol_sigma_r3/r4-like"/>
</dbReference>
<dbReference type="InterPro" id="IPR013325">
    <property type="entry name" value="RNA_pol_sigma_r2"/>
</dbReference>
<dbReference type="EMBL" id="CP009286">
    <property type="protein sequence ID" value="AIQ65038.1"/>
    <property type="molecule type" value="Genomic_DNA"/>
</dbReference>
<organism evidence="8 9">
    <name type="scientific">Paenibacillus stellifer</name>
    <dbReference type="NCBI Taxonomy" id="169760"/>
    <lineage>
        <taxon>Bacteria</taxon>
        <taxon>Bacillati</taxon>
        <taxon>Bacillota</taxon>
        <taxon>Bacilli</taxon>
        <taxon>Bacillales</taxon>
        <taxon>Paenibacillaceae</taxon>
        <taxon>Paenibacillus</taxon>
    </lineage>
</organism>
<dbReference type="SUPFAM" id="SSF88659">
    <property type="entry name" value="Sigma3 and sigma4 domains of RNA polymerase sigma factors"/>
    <property type="match status" value="1"/>
</dbReference>
<dbReference type="GO" id="GO:0003677">
    <property type="term" value="F:DNA binding"/>
    <property type="evidence" value="ECO:0007669"/>
    <property type="project" value="UniProtKB-KW"/>
</dbReference>
<dbReference type="Pfam" id="PF04545">
    <property type="entry name" value="Sigma70_r4"/>
    <property type="match status" value="1"/>
</dbReference>
<dbReference type="HOGENOM" id="CLU_047691_3_1_9"/>
<evidence type="ECO:0000256" key="1">
    <source>
        <dbReference type="ARBA" id="ARBA00010641"/>
    </source>
</evidence>
<dbReference type="NCBIfam" id="TIGR02937">
    <property type="entry name" value="sigma70-ECF"/>
    <property type="match status" value="1"/>
</dbReference>
<dbReference type="OrthoDB" id="9785675at2"/>
<feature type="domain" description="RNA polymerase sigma-70 region 2" evidence="6">
    <location>
        <begin position="6"/>
        <end position="70"/>
    </location>
</feature>
<evidence type="ECO:0008006" key="10">
    <source>
        <dbReference type="Google" id="ProtNLM"/>
    </source>
</evidence>
<keyword evidence="3" id="KW-0731">Sigma factor</keyword>
<dbReference type="PANTHER" id="PTHR43133">
    <property type="entry name" value="RNA POLYMERASE ECF-TYPE SIGMA FACTO"/>
    <property type="match status" value="1"/>
</dbReference>
<proteinExistence type="inferred from homology"/>
<keyword evidence="4" id="KW-0238">DNA-binding</keyword>
<comment type="similarity">
    <text evidence="1">Belongs to the sigma-70 factor family. ECF subfamily.</text>
</comment>
<keyword evidence="5" id="KW-0804">Transcription</keyword>
<evidence type="ECO:0000259" key="7">
    <source>
        <dbReference type="Pfam" id="PF04545"/>
    </source>
</evidence>
<dbReference type="RefSeq" id="WP_038697788.1">
    <property type="nucleotide sequence ID" value="NZ_CP009286.1"/>
</dbReference>
<evidence type="ECO:0000256" key="4">
    <source>
        <dbReference type="ARBA" id="ARBA00023125"/>
    </source>
</evidence>
<evidence type="ECO:0000313" key="8">
    <source>
        <dbReference type="EMBL" id="AIQ65038.1"/>
    </source>
</evidence>
<dbReference type="PANTHER" id="PTHR43133:SF60">
    <property type="entry name" value="RNA POLYMERASE SIGMA FACTOR SIGV"/>
    <property type="match status" value="1"/>
</dbReference>
<evidence type="ECO:0000256" key="3">
    <source>
        <dbReference type="ARBA" id="ARBA00023082"/>
    </source>
</evidence>
<accession>A0A089M0K0</accession>
<dbReference type="STRING" id="169760.PSTEL_19870"/>
<dbReference type="SUPFAM" id="SSF88946">
    <property type="entry name" value="Sigma2 domain of RNA polymerase sigma factors"/>
    <property type="match status" value="1"/>
</dbReference>
<keyword evidence="2" id="KW-0805">Transcription regulation</keyword>
<dbReference type="GO" id="GO:0006352">
    <property type="term" value="P:DNA-templated transcription initiation"/>
    <property type="evidence" value="ECO:0007669"/>
    <property type="project" value="InterPro"/>
</dbReference>
<evidence type="ECO:0000256" key="5">
    <source>
        <dbReference type="ARBA" id="ARBA00023163"/>
    </source>
</evidence>
<dbReference type="KEGG" id="pste:PSTEL_19870"/>